<feature type="non-terminal residue" evidence="2">
    <location>
        <position position="1"/>
    </location>
</feature>
<reference evidence="2" key="1">
    <citation type="submission" date="2019-04" db="EMBL/GenBank/DDBJ databases">
        <authorList>
            <person name="Alioto T."/>
            <person name="Alioto T."/>
        </authorList>
    </citation>
    <scope>NUCLEOTIDE SEQUENCE [LARGE SCALE GENOMIC DNA]</scope>
</reference>
<dbReference type="AlphaFoldDB" id="A0A5E4C2K1"/>
<comment type="caution">
    <text evidence="2">The sequence shown here is derived from an EMBL/GenBank/DDBJ whole genome shotgun (WGS) entry which is preliminary data.</text>
</comment>
<dbReference type="PANTHER" id="PTHR12900:SF3">
    <property type="entry name" value="CHECKPOINT PROTEIN HUS1B"/>
    <property type="match status" value="1"/>
</dbReference>
<gene>
    <name evidence="2" type="ORF">MONAX_5E032243</name>
</gene>
<dbReference type="InterPro" id="IPR007150">
    <property type="entry name" value="HUS1/Mec3"/>
</dbReference>
<dbReference type="PIRSF" id="PIRSF011312">
    <property type="entry name" value="Cell_cycle_HUS1"/>
    <property type="match status" value="1"/>
</dbReference>
<dbReference type="InterPro" id="IPR016580">
    <property type="entry name" value="HUS1"/>
</dbReference>
<dbReference type="Proteomes" id="UP000335636">
    <property type="component" value="Unassembled WGS sequence"/>
</dbReference>
<organism evidence="2 3">
    <name type="scientific">Marmota monax</name>
    <name type="common">Woodchuck</name>
    <dbReference type="NCBI Taxonomy" id="9995"/>
    <lineage>
        <taxon>Eukaryota</taxon>
        <taxon>Metazoa</taxon>
        <taxon>Chordata</taxon>
        <taxon>Craniata</taxon>
        <taxon>Vertebrata</taxon>
        <taxon>Euteleostomi</taxon>
        <taxon>Mammalia</taxon>
        <taxon>Eutheria</taxon>
        <taxon>Euarchontoglires</taxon>
        <taxon>Glires</taxon>
        <taxon>Rodentia</taxon>
        <taxon>Sciuromorpha</taxon>
        <taxon>Sciuridae</taxon>
        <taxon>Xerinae</taxon>
        <taxon>Marmotini</taxon>
        <taxon>Marmota</taxon>
    </lineage>
</organism>
<protein>
    <recommendedName>
        <fullName evidence="4">Checkpoint protein</fullName>
    </recommendedName>
</protein>
<dbReference type="GO" id="GO:0035861">
    <property type="term" value="C:site of double-strand break"/>
    <property type="evidence" value="ECO:0007669"/>
    <property type="project" value="TreeGrafter"/>
</dbReference>
<dbReference type="GO" id="GO:0005730">
    <property type="term" value="C:nucleolus"/>
    <property type="evidence" value="ECO:0007669"/>
    <property type="project" value="InterPro"/>
</dbReference>
<evidence type="ECO:0000256" key="1">
    <source>
        <dbReference type="ARBA" id="ARBA00005563"/>
    </source>
</evidence>
<evidence type="ECO:0008006" key="4">
    <source>
        <dbReference type="Google" id="ProtNLM"/>
    </source>
</evidence>
<dbReference type="GO" id="GO:0006289">
    <property type="term" value="P:nucleotide-excision repair"/>
    <property type="evidence" value="ECO:0007669"/>
    <property type="project" value="TreeGrafter"/>
</dbReference>
<dbReference type="GO" id="GO:0044778">
    <property type="term" value="P:meiotic DNA integrity checkpoint signaling"/>
    <property type="evidence" value="ECO:0007669"/>
    <property type="project" value="TreeGrafter"/>
</dbReference>
<evidence type="ECO:0000313" key="3">
    <source>
        <dbReference type="Proteomes" id="UP000335636"/>
    </source>
</evidence>
<dbReference type="EMBL" id="CABDUW010000861">
    <property type="protein sequence ID" value="VTJ76114.1"/>
    <property type="molecule type" value="Genomic_DNA"/>
</dbReference>
<dbReference type="GO" id="GO:0031573">
    <property type="term" value="P:mitotic intra-S DNA damage checkpoint signaling"/>
    <property type="evidence" value="ECO:0007669"/>
    <property type="project" value="TreeGrafter"/>
</dbReference>
<dbReference type="Pfam" id="PF04005">
    <property type="entry name" value="Hus1"/>
    <property type="match status" value="1"/>
</dbReference>
<proteinExistence type="inferred from homology"/>
<dbReference type="GO" id="GO:0000723">
    <property type="term" value="P:telomere maintenance"/>
    <property type="evidence" value="ECO:0007669"/>
    <property type="project" value="TreeGrafter"/>
</dbReference>
<name>A0A5E4C2K1_MARMO</name>
<accession>A0A5E4C2K1</accession>
<dbReference type="PANTHER" id="PTHR12900">
    <property type="entry name" value="MITOTIC AND DNA DAMAGE CHECKPOINT PROTEIN HUS1"/>
    <property type="match status" value="1"/>
</dbReference>
<dbReference type="GO" id="GO:0033314">
    <property type="term" value="P:mitotic DNA replication checkpoint signaling"/>
    <property type="evidence" value="ECO:0007669"/>
    <property type="project" value="TreeGrafter"/>
</dbReference>
<dbReference type="Gene3D" id="3.70.10.10">
    <property type="match status" value="1"/>
</dbReference>
<evidence type="ECO:0000313" key="2">
    <source>
        <dbReference type="EMBL" id="VTJ76114.1"/>
    </source>
</evidence>
<comment type="similarity">
    <text evidence="1">Belongs to the HUS1 family.</text>
</comment>
<dbReference type="GO" id="GO:0000724">
    <property type="term" value="P:double-strand break repair via homologous recombination"/>
    <property type="evidence" value="ECO:0007669"/>
    <property type="project" value="TreeGrafter"/>
</dbReference>
<dbReference type="GO" id="GO:0030896">
    <property type="term" value="C:checkpoint clamp complex"/>
    <property type="evidence" value="ECO:0007669"/>
    <property type="project" value="InterPro"/>
</dbReference>
<keyword evidence="3" id="KW-1185">Reference proteome</keyword>
<sequence>QWLLSSPGSMKFRAKITNKGFIELFIQVSGTIAKLAKVCVLRVCQDKLCFGPTGPRATREARLWCKVMRGASFYQFNMEGVSEELNEIYLELISEHLYRAVRSAGNAASLKIQLTNKRRPCLTVAVELASRTGHTHVMVHDLPVRVLPRRWWKEYPEPSIQVSDVSVYLPALKTLKSIVERMANMGDNVLVEANLNGKMNLSIETDVVSIKSYFKNLGNPLKSAHSVPQDRDPESMVQVRVENRKLLQFFEGQQINPTTALCNILSNTLLHLVLVHEDVSLQYFIPAL</sequence>